<evidence type="ECO:0000256" key="7">
    <source>
        <dbReference type="ARBA" id="ARBA00022989"/>
    </source>
</evidence>
<gene>
    <name evidence="11 14" type="primary">atpB</name>
    <name evidence="14" type="ORF">KDA_12980</name>
</gene>
<name>A0A402B387_9CHLR</name>
<reference evidence="15" key="1">
    <citation type="submission" date="2018-12" db="EMBL/GenBank/DDBJ databases">
        <title>Tengunoibacter tsumagoiensis gen. nov., sp. nov., Dictyobacter kobayashii sp. nov., D. alpinus sp. nov., and D. joshuensis sp. nov. and description of Dictyobacteraceae fam. nov. within the order Ktedonobacterales isolated from Tengu-no-mugimeshi.</title>
        <authorList>
            <person name="Wang C.M."/>
            <person name="Zheng Y."/>
            <person name="Sakai Y."/>
            <person name="Toyoda A."/>
            <person name="Minakuchi Y."/>
            <person name="Abe K."/>
            <person name="Yokota A."/>
            <person name="Yabe S."/>
        </authorList>
    </citation>
    <scope>NUCLEOTIDE SEQUENCE [LARGE SCALE GENOMIC DNA]</scope>
    <source>
        <strain evidence="15">Uno16</strain>
    </source>
</reference>
<keyword evidence="9 11" id="KW-0472">Membrane</keyword>
<evidence type="ECO:0000256" key="11">
    <source>
        <dbReference type="HAMAP-Rule" id="MF_01393"/>
    </source>
</evidence>
<feature type="transmembrane region" description="Helical" evidence="11">
    <location>
        <begin position="147"/>
        <end position="169"/>
    </location>
</feature>
<feature type="transmembrane region" description="Helical" evidence="11">
    <location>
        <begin position="238"/>
        <end position="263"/>
    </location>
</feature>
<dbReference type="AlphaFoldDB" id="A0A402B387"/>
<keyword evidence="7 11" id="KW-1133">Transmembrane helix</keyword>
<keyword evidence="4 11" id="KW-0138">CF(0)</keyword>
<keyword evidence="15" id="KW-1185">Reference proteome</keyword>
<evidence type="ECO:0000256" key="9">
    <source>
        <dbReference type="ARBA" id="ARBA00023136"/>
    </source>
</evidence>
<dbReference type="OrthoDB" id="9789241at2"/>
<dbReference type="NCBIfam" id="TIGR01131">
    <property type="entry name" value="ATP_synt_6_or_A"/>
    <property type="match status" value="1"/>
</dbReference>
<evidence type="ECO:0000256" key="6">
    <source>
        <dbReference type="ARBA" id="ARBA00022781"/>
    </source>
</evidence>
<dbReference type="InterPro" id="IPR023011">
    <property type="entry name" value="ATP_synth_F0_asu_AS"/>
</dbReference>
<sequence length="292" mass="32333">MNLWKLPTIAIAPEVIIPGTWITNTLLCTWICAICLFVVFFIGTRRRNMVPAGLQNALEWVVEFLQNLVEGVAGKERGKRFFPLVATFFIFILFCNLLDVIPGVDTIGTVHLDEQHANAVVNGPLLWGDLSNQIVPWLRPGTTDLNLTLAMALVSVVVTQILGFSMLGFKEQISKYLNFKAVKEKGGMGLVDFLVGVLEIISELGRLISFSFRLFGNVFAGSVLLAVFAYLLPAVANIIFVPFELFVAVIQAFVFAFLTLLFMQVGTTSHSHHDEGEHEVHHEYEGSAVPSH</sequence>
<dbReference type="PANTHER" id="PTHR42823:SF3">
    <property type="entry name" value="ATP SYNTHASE SUBUNIT A, CHLOROPLASTIC"/>
    <property type="match status" value="1"/>
</dbReference>
<evidence type="ECO:0000313" key="14">
    <source>
        <dbReference type="EMBL" id="GCE25814.1"/>
    </source>
</evidence>
<evidence type="ECO:0000256" key="5">
    <source>
        <dbReference type="ARBA" id="ARBA00022692"/>
    </source>
</evidence>
<evidence type="ECO:0000256" key="3">
    <source>
        <dbReference type="ARBA" id="ARBA00022448"/>
    </source>
</evidence>
<dbReference type="RefSeq" id="WP_126626356.1">
    <property type="nucleotide sequence ID" value="NZ_BIFT01000001.1"/>
</dbReference>
<organism evidence="14 15">
    <name type="scientific">Dictyobacter alpinus</name>
    <dbReference type="NCBI Taxonomy" id="2014873"/>
    <lineage>
        <taxon>Bacteria</taxon>
        <taxon>Bacillati</taxon>
        <taxon>Chloroflexota</taxon>
        <taxon>Ktedonobacteria</taxon>
        <taxon>Ktedonobacterales</taxon>
        <taxon>Dictyobacteraceae</taxon>
        <taxon>Dictyobacter</taxon>
    </lineage>
</organism>
<evidence type="ECO:0000256" key="13">
    <source>
        <dbReference type="SAM" id="MobiDB-lite"/>
    </source>
</evidence>
<feature type="transmembrane region" description="Helical" evidence="11">
    <location>
        <begin position="81"/>
        <end position="101"/>
    </location>
</feature>
<protein>
    <recommendedName>
        <fullName evidence="11 12">ATP synthase subunit a</fullName>
    </recommendedName>
    <alternativeName>
        <fullName evidence="11">ATP synthase F0 sector subunit a</fullName>
    </alternativeName>
    <alternativeName>
        <fullName evidence="11">F-ATPase subunit 6</fullName>
    </alternativeName>
</protein>
<comment type="function">
    <text evidence="11 12">Key component of the proton channel; it plays a direct role in the translocation of protons across the membrane.</text>
</comment>
<dbReference type="Pfam" id="PF00119">
    <property type="entry name" value="ATP-synt_A"/>
    <property type="match status" value="1"/>
</dbReference>
<evidence type="ECO:0000256" key="1">
    <source>
        <dbReference type="ARBA" id="ARBA00004141"/>
    </source>
</evidence>
<dbReference type="InterPro" id="IPR035908">
    <property type="entry name" value="F0_ATP_A_sf"/>
</dbReference>
<dbReference type="Proteomes" id="UP000287171">
    <property type="component" value="Unassembled WGS sequence"/>
</dbReference>
<evidence type="ECO:0000256" key="8">
    <source>
        <dbReference type="ARBA" id="ARBA00023065"/>
    </source>
</evidence>
<dbReference type="GO" id="GO:0042777">
    <property type="term" value="P:proton motive force-driven plasma membrane ATP synthesis"/>
    <property type="evidence" value="ECO:0007669"/>
    <property type="project" value="TreeGrafter"/>
</dbReference>
<feature type="transmembrane region" description="Helical" evidence="11">
    <location>
        <begin position="20"/>
        <end position="42"/>
    </location>
</feature>
<dbReference type="EMBL" id="BIFT01000001">
    <property type="protein sequence ID" value="GCE25814.1"/>
    <property type="molecule type" value="Genomic_DNA"/>
</dbReference>
<proteinExistence type="inferred from homology"/>
<keyword evidence="8 11" id="KW-0406">Ion transport</keyword>
<accession>A0A402B387</accession>
<keyword evidence="11" id="KW-1003">Cell membrane</keyword>
<keyword evidence="3 11" id="KW-0813">Transport</keyword>
<dbReference type="InterPro" id="IPR000568">
    <property type="entry name" value="ATP_synth_F0_asu"/>
</dbReference>
<dbReference type="PROSITE" id="PS00449">
    <property type="entry name" value="ATPASE_A"/>
    <property type="match status" value="1"/>
</dbReference>
<keyword evidence="10 11" id="KW-0066">ATP synthesis</keyword>
<evidence type="ECO:0000256" key="12">
    <source>
        <dbReference type="RuleBase" id="RU000483"/>
    </source>
</evidence>
<evidence type="ECO:0000313" key="15">
    <source>
        <dbReference type="Proteomes" id="UP000287171"/>
    </source>
</evidence>
<comment type="subcellular location">
    <subcellularLocation>
        <location evidence="11 12">Cell membrane</location>
        <topology evidence="11 12">Multi-pass membrane protein</topology>
    </subcellularLocation>
    <subcellularLocation>
        <location evidence="1">Membrane</location>
        <topology evidence="1">Multi-pass membrane protein</topology>
    </subcellularLocation>
</comment>
<feature type="compositionally biased region" description="Basic and acidic residues" evidence="13">
    <location>
        <begin position="272"/>
        <end position="285"/>
    </location>
</feature>
<feature type="transmembrane region" description="Helical" evidence="11">
    <location>
        <begin position="214"/>
        <end position="232"/>
    </location>
</feature>
<dbReference type="GO" id="GO:0005886">
    <property type="term" value="C:plasma membrane"/>
    <property type="evidence" value="ECO:0007669"/>
    <property type="project" value="UniProtKB-SubCell"/>
</dbReference>
<evidence type="ECO:0000256" key="2">
    <source>
        <dbReference type="ARBA" id="ARBA00006810"/>
    </source>
</evidence>
<dbReference type="GO" id="GO:0046933">
    <property type="term" value="F:proton-transporting ATP synthase activity, rotational mechanism"/>
    <property type="evidence" value="ECO:0007669"/>
    <property type="project" value="UniProtKB-UniRule"/>
</dbReference>
<comment type="caution">
    <text evidence="14">The sequence shown here is derived from an EMBL/GenBank/DDBJ whole genome shotgun (WGS) entry which is preliminary data.</text>
</comment>
<keyword evidence="5 11" id="KW-0812">Transmembrane</keyword>
<dbReference type="HAMAP" id="MF_01393">
    <property type="entry name" value="ATP_synth_a_bact"/>
    <property type="match status" value="1"/>
</dbReference>
<dbReference type="InterPro" id="IPR045082">
    <property type="entry name" value="ATP_syn_F0_a_bact/chloroplast"/>
</dbReference>
<dbReference type="SUPFAM" id="SSF81336">
    <property type="entry name" value="F1F0 ATP synthase subunit A"/>
    <property type="match status" value="1"/>
</dbReference>
<keyword evidence="6 11" id="KW-0375">Hydrogen ion transport</keyword>
<dbReference type="CDD" id="cd00310">
    <property type="entry name" value="ATP-synt_Fo_a_6"/>
    <property type="match status" value="1"/>
</dbReference>
<dbReference type="PANTHER" id="PTHR42823">
    <property type="entry name" value="ATP SYNTHASE SUBUNIT A, CHLOROPLASTIC"/>
    <property type="match status" value="1"/>
</dbReference>
<dbReference type="Gene3D" id="1.20.120.220">
    <property type="entry name" value="ATP synthase, F0 complex, subunit A"/>
    <property type="match status" value="1"/>
</dbReference>
<dbReference type="GO" id="GO:0045259">
    <property type="term" value="C:proton-transporting ATP synthase complex"/>
    <property type="evidence" value="ECO:0007669"/>
    <property type="project" value="UniProtKB-KW"/>
</dbReference>
<evidence type="ECO:0000256" key="10">
    <source>
        <dbReference type="ARBA" id="ARBA00023310"/>
    </source>
</evidence>
<dbReference type="PRINTS" id="PR00123">
    <property type="entry name" value="ATPASEA"/>
</dbReference>
<comment type="similarity">
    <text evidence="2 11 12">Belongs to the ATPase A chain family.</text>
</comment>
<evidence type="ECO:0000256" key="4">
    <source>
        <dbReference type="ARBA" id="ARBA00022547"/>
    </source>
</evidence>
<feature type="region of interest" description="Disordered" evidence="13">
    <location>
        <begin position="272"/>
        <end position="292"/>
    </location>
</feature>